<organism evidence="2 3">
    <name type="scientific">Rodentibacter caecimuris</name>
    <dbReference type="NCBI Taxonomy" id="1796644"/>
    <lineage>
        <taxon>Bacteria</taxon>
        <taxon>Pseudomonadati</taxon>
        <taxon>Pseudomonadota</taxon>
        <taxon>Gammaproteobacteria</taxon>
        <taxon>Pasteurellales</taxon>
        <taxon>Pasteurellaceae</taxon>
        <taxon>Rodentibacter</taxon>
    </lineage>
</organism>
<dbReference type="SMART" id="SM00901">
    <property type="entry name" value="FRG"/>
    <property type="match status" value="1"/>
</dbReference>
<name>A0A1V3KET9_9PAST</name>
<sequence length="342" mass="39716">MIKSIADLAEKLQKLGEPEKGYTRFFRGHSDESYILEPSIYRQNDCKIDYEDQIIRDAFTYCSNSFLPHETLFEKLAKLQHYNYKTRLLDVSSNALVALYFSIGKSDKQEISHSDKNGEIVILDIPNEHIKYDDSDVVSILSAISLRHMNFNLRKYAEDIWLKAMLESALFIANEKANNPLYTKDFSNDEFLGPLIKSTGKTPQELLQLLFDNKTHELMKIKMNNHPEIVKLLHDIRQDKPSFEAVIEVKDLERVVCVRAKQNNPRISRQQGSFLLFGIKDKKTECAELPNDWIKRLEGKRFIIQAEKKESILNELKSFGTYHQSLFPELDSQAGDIMNKYK</sequence>
<gene>
    <name evidence="2" type="ORF">BKG96_11055</name>
</gene>
<protein>
    <recommendedName>
        <fullName evidence="1">FRG domain-containing protein</fullName>
    </recommendedName>
</protein>
<dbReference type="Proteomes" id="UP000189114">
    <property type="component" value="Unassembled WGS sequence"/>
</dbReference>
<evidence type="ECO:0000259" key="1">
    <source>
        <dbReference type="SMART" id="SM00901"/>
    </source>
</evidence>
<dbReference type="RefSeq" id="WP_077587475.1">
    <property type="nucleotide sequence ID" value="NZ_MLAE01000118.1"/>
</dbReference>
<dbReference type="EMBL" id="MLAE01000118">
    <property type="protein sequence ID" value="OOF74512.1"/>
    <property type="molecule type" value="Genomic_DNA"/>
</dbReference>
<evidence type="ECO:0000313" key="2">
    <source>
        <dbReference type="EMBL" id="OOF74512.1"/>
    </source>
</evidence>
<feature type="domain" description="FRG" evidence="1">
    <location>
        <begin position="20"/>
        <end position="121"/>
    </location>
</feature>
<dbReference type="InterPro" id="IPR014966">
    <property type="entry name" value="FRG-dom"/>
</dbReference>
<dbReference type="AlphaFoldDB" id="A0A1V3KET9"/>
<comment type="caution">
    <text evidence="2">The sequence shown here is derived from an EMBL/GenBank/DDBJ whole genome shotgun (WGS) entry which is preliminary data.</text>
</comment>
<evidence type="ECO:0000313" key="3">
    <source>
        <dbReference type="Proteomes" id="UP000189114"/>
    </source>
</evidence>
<accession>A0A1V3KET9</accession>
<reference evidence="3" key="1">
    <citation type="submission" date="2016-10" db="EMBL/GenBank/DDBJ databases">
        <title>Rodentibacter gen. nov. and new species.</title>
        <authorList>
            <person name="Christensen H."/>
        </authorList>
    </citation>
    <scope>NUCLEOTIDE SEQUENCE [LARGE SCALE GENOMIC DNA]</scope>
    <source>
        <strain evidence="3">Ppn152</strain>
    </source>
</reference>
<proteinExistence type="predicted"/>
<dbReference type="Pfam" id="PF08867">
    <property type="entry name" value="FRG"/>
    <property type="match status" value="1"/>
</dbReference>